<protein>
    <recommendedName>
        <fullName evidence="7">Ribosomal RNA small subunit methyltransferase A</fullName>
        <ecNumber evidence="7">2.1.1.182</ecNumber>
    </recommendedName>
    <alternativeName>
        <fullName evidence="7">16S rRNA (adenine(1518)-N(6)/adenine(1519)-N(6))-dimethyltransferase</fullName>
    </alternativeName>
    <alternativeName>
        <fullName evidence="7">16S rRNA dimethyladenosine transferase</fullName>
    </alternativeName>
    <alternativeName>
        <fullName evidence="7">16S rRNA dimethylase</fullName>
    </alternativeName>
    <alternativeName>
        <fullName evidence="7">S-adenosylmethionine-6-N', N'-adenosyl(rRNA) dimethyltransferase</fullName>
    </alternativeName>
</protein>
<dbReference type="FunFam" id="3.40.50.150:FF:000023">
    <property type="entry name" value="Ribosomal RNA small subunit methyltransferase A"/>
    <property type="match status" value="1"/>
</dbReference>
<dbReference type="CDD" id="cd02440">
    <property type="entry name" value="AdoMet_MTases"/>
    <property type="match status" value="1"/>
</dbReference>
<dbReference type="Gene3D" id="3.40.50.150">
    <property type="entry name" value="Vaccinia Virus protein VP39"/>
    <property type="match status" value="1"/>
</dbReference>
<proteinExistence type="inferred from homology"/>
<evidence type="ECO:0000256" key="5">
    <source>
        <dbReference type="ARBA" id="ARBA00022691"/>
    </source>
</evidence>
<gene>
    <name evidence="7" type="primary">rsmA</name>
    <name evidence="7" type="synonym">ksgA</name>
    <name evidence="10" type="ORF">A3C82_01385</name>
</gene>
<dbReference type="InterPro" id="IPR029063">
    <property type="entry name" value="SAM-dependent_MTases_sf"/>
</dbReference>
<dbReference type="InterPro" id="IPR011530">
    <property type="entry name" value="rRNA_adenine_dimethylase"/>
</dbReference>
<dbReference type="EC" id="2.1.1.182" evidence="7"/>
<keyword evidence="3 7" id="KW-0489">Methyltransferase</keyword>
<keyword evidence="6 7" id="KW-0694">RNA-binding</keyword>
<evidence type="ECO:0000313" key="10">
    <source>
        <dbReference type="EMBL" id="OHA67582.1"/>
    </source>
</evidence>
<keyword evidence="5 7" id="KW-0949">S-adenosyl-L-methionine</keyword>
<dbReference type="InterPro" id="IPR020598">
    <property type="entry name" value="rRNA_Ade_methylase_Trfase_N"/>
</dbReference>
<evidence type="ECO:0000256" key="6">
    <source>
        <dbReference type="ARBA" id="ARBA00022884"/>
    </source>
</evidence>
<dbReference type="InterPro" id="IPR023165">
    <property type="entry name" value="rRNA_Ade_diMease-like_C"/>
</dbReference>
<dbReference type="EMBL" id="MHTW01000008">
    <property type="protein sequence ID" value="OHA67582.1"/>
    <property type="molecule type" value="Genomic_DNA"/>
</dbReference>
<dbReference type="PANTHER" id="PTHR11727">
    <property type="entry name" value="DIMETHYLADENOSINE TRANSFERASE"/>
    <property type="match status" value="1"/>
</dbReference>
<dbReference type="GO" id="GO:0003723">
    <property type="term" value="F:RNA binding"/>
    <property type="evidence" value="ECO:0007669"/>
    <property type="project" value="UniProtKB-UniRule"/>
</dbReference>
<dbReference type="NCBIfam" id="TIGR00755">
    <property type="entry name" value="ksgA"/>
    <property type="match status" value="1"/>
</dbReference>
<dbReference type="PROSITE" id="PS01131">
    <property type="entry name" value="RRNA_A_DIMETH"/>
    <property type="match status" value="1"/>
</dbReference>
<accession>A0A1G2R5Q1</accession>
<reference evidence="10 11" key="1">
    <citation type="journal article" date="2016" name="Nat. Commun.">
        <title>Thousands of microbial genomes shed light on interconnected biogeochemical processes in an aquifer system.</title>
        <authorList>
            <person name="Anantharaman K."/>
            <person name="Brown C.T."/>
            <person name="Hug L.A."/>
            <person name="Sharon I."/>
            <person name="Castelle C.J."/>
            <person name="Probst A.J."/>
            <person name="Thomas B.C."/>
            <person name="Singh A."/>
            <person name="Wilkins M.J."/>
            <person name="Karaoz U."/>
            <person name="Brodie E.L."/>
            <person name="Williams K.H."/>
            <person name="Hubbard S.S."/>
            <person name="Banfield J.F."/>
        </authorList>
    </citation>
    <scope>NUCLEOTIDE SEQUENCE [LARGE SCALE GENOMIC DNA]</scope>
</reference>
<evidence type="ECO:0000256" key="8">
    <source>
        <dbReference type="PROSITE-ProRule" id="PRU01026"/>
    </source>
</evidence>
<feature type="domain" description="Ribosomal RNA adenine methylase transferase N-terminal" evidence="9">
    <location>
        <begin position="34"/>
        <end position="206"/>
    </location>
</feature>
<evidence type="ECO:0000256" key="7">
    <source>
        <dbReference type="HAMAP-Rule" id="MF_00607"/>
    </source>
</evidence>
<comment type="caution">
    <text evidence="10">The sequence shown here is derived from an EMBL/GenBank/DDBJ whole genome shotgun (WGS) entry which is preliminary data.</text>
</comment>
<evidence type="ECO:0000256" key="2">
    <source>
        <dbReference type="ARBA" id="ARBA00022552"/>
    </source>
</evidence>
<feature type="binding site" evidence="7 8">
    <location>
        <position position="54"/>
    </location>
    <ligand>
        <name>S-adenosyl-L-methionine</name>
        <dbReference type="ChEBI" id="CHEBI:59789"/>
    </ligand>
</feature>
<dbReference type="STRING" id="1802451.A3C82_01385"/>
<feature type="binding site" evidence="7 8">
    <location>
        <position position="123"/>
    </location>
    <ligand>
        <name>S-adenosyl-L-methionine</name>
        <dbReference type="ChEBI" id="CHEBI:59789"/>
    </ligand>
</feature>
<dbReference type="GO" id="GO:0052908">
    <property type="term" value="F:16S rRNA (adenine(1518)-N(6)/adenine(1519)-N(6))-dimethyltransferase activity"/>
    <property type="evidence" value="ECO:0007669"/>
    <property type="project" value="UniProtKB-EC"/>
</dbReference>
<feature type="binding site" evidence="7 8">
    <location>
        <position position="75"/>
    </location>
    <ligand>
        <name>S-adenosyl-L-methionine</name>
        <dbReference type="ChEBI" id="CHEBI:59789"/>
    </ligand>
</feature>
<evidence type="ECO:0000256" key="3">
    <source>
        <dbReference type="ARBA" id="ARBA00022603"/>
    </source>
</evidence>
<comment type="catalytic activity">
    <reaction evidence="7">
        <text>adenosine(1518)/adenosine(1519) in 16S rRNA + 4 S-adenosyl-L-methionine = N(6)-dimethyladenosine(1518)/N(6)-dimethyladenosine(1519) in 16S rRNA + 4 S-adenosyl-L-homocysteine + 4 H(+)</text>
        <dbReference type="Rhea" id="RHEA:19609"/>
        <dbReference type="Rhea" id="RHEA-COMP:10232"/>
        <dbReference type="Rhea" id="RHEA-COMP:10233"/>
        <dbReference type="ChEBI" id="CHEBI:15378"/>
        <dbReference type="ChEBI" id="CHEBI:57856"/>
        <dbReference type="ChEBI" id="CHEBI:59789"/>
        <dbReference type="ChEBI" id="CHEBI:74411"/>
        <dbReference type="ChEBI" id="CHEBI:74493"/>
        <dbReference type="EC" id="2.1.1.182"/>
    </reaction>
</comment>
<organism evidence="10 11">
    <name type="scientific">Candidatus Wildermuthbacteria bacterium RIFCSPHIGHO2_02_FULL_47_12</name>
    <dbReference type="NCBI Taxonomy" id="1802451"/>
    <lineage>
        <taxon>Bacteria</taxon>
        <taxon>Candidatus Wildermuthiibacteriota</taxon>
    </lineage>
</organism>
<comment type="subcellular location">
    <subcellularLocation>
        <location evidence="7">Cytoplasm</location>
    </subcellularLocation>
</comment>
<comment type="function">
    <text evidence="7">Specifically dimethylates two adjacent adenosines (A1518 and A1519) in the loop of a conserved hairpin near the 3'-end of 16S rRNA in the 30S particle. May play a critical role in biogenesis of 30S subunits.</text>
</comment>
<dbReference type="GO" id="GO:0005829">
    <property type="term" value="C:cytosol"/>
    <property type="evidence" value="ECO:0007669"/>
    <property type="project" value="TreeGrafter"/>
</dbReference>
<feature type="binding site" evidence="7 8">
    <location>
        <position position="29"/>
    </location>
    <ligand>
        <name>S-adenosyl-L-methionine</name>
        <dbReference type="ChEBI" id="CHEBI:59789"/>
    </ligand>
</feature>
<feature type="binding site" evidence="7 8">
    <location>
        <position position="27"/>
    </location>
    <ligand>
        <name>S-adenosyl-L-methionine</name>
        <dbReference type="ChEBI" id="CHEBI:59789"/>
    </ligand>
</feature>
<dbReference type="Gene3D" id="1.10.8.100">
    <property type="entry name" value="Ribosomal RNA adenine dimethylase-like, domain 2"/>
    <property type="match status" value="1"/>
</dbReference>
<name>A0A1G2R5Q1_9BACT</name>
<keyword evidence="4 7" id="KW-0808">Transferase</keyword>
<keyword evidence="1 7" id="KW-0963">Cytoplasm</keyword>
<evidence type="ECO:0000259" key="9">
    <source>
        <dbReference type="SMART" id="SM00650"/>
    </source>
</evidence>
<evidence type="ECO:0000256" key="1">
    <source>
        <dbReference type="ARBA" id="ARBA00022490"/>
    </source>
</evidence>
<dbReference type="HAMAP" id="MF_00607">
    <property type="entry name" value="16SrRNA_methyltr_A"/>
    <property type="match status" value="1"/>
</dbReference>
<sequence>MDLFSIKTIKELLTLQGARPRKGLGQNFLISKGVLADILKAANLTKEDTVLEIGSGIGTLTRTLAQSAKKVVAVEKDHAMVKILKETTKDLSHIEVIRGDILSLVKLSFAKLSLTKDYKVVANLPYYITSPVIRLFLEAENKPELLVLMVQKEVSQRICAKPPKMSLLAVAVQFYATPSIISYVKKNCFWPQPKVDSAILKIIPHKQNLGSLSYPNTNPHLREPKFFEVVKAGFKQPRKQLGNNLASGLKLSRQQVETWLTQAGIQPAQRAETLSVQDWLKLSLTKVGIT</sequence>
<feature type="binding site" evidence="7 8">
    <location>
        <position position="100"/>
    </location>
    <ligand>
        <name>S-adenosyl-L-methionine</name>
        <dbReference type="ChEBI" id="CHEBI:59789"/>
    </ligand>
</feature>
<evidence type="ECO:0000256" key="4">
    <source>
        <dbReference type="ARBA" id="ARBA00022679"/>
    </source>
</evidence>
<dbReference type="AlphaFoldDB" id="A0A1G2R5Q1"/>
<dbReference type="SUPFAM" id="SSF53335">
    <property type="entry name" value="S-adenosyl-L-methionine-dependent methyltransferases"/>
    <property type="match status" value="1"/>
</dbReference>
<dbReference type="InterPro" id="IPR020596">
    <property type="entry name" value="rRNA_Ade_Mease_Trfase_CS"/>
</dbReference>
<dbReference type="PANTHER" id="PTHR11727:SF7">
    <property type="entry name" value="DIMETHYLADENOSINE TRANSFERASE-RELATED"/>
    <property type="match status" value="1"/>
</dbReference>
<dbReference type="Proteomes" id="UP000176901">
    <property type="component" value="Unassembled WGS sequence"/>
</dbReference>
<dbReference type="SMART" id="SM00650">
    <property type="entry name" value="rADc"/>
    <property type="match status" value="1"/>
</dbReference>
<dbReference type="InterPro" id="IPR001737">
    <property type="entry name" value="KsgA/Erm"/>
</dbReference>
<dbReference type="Pfam" id="PF00398">
    <property type="entry name" value="RrnaAD"/>
    <property type="match status" value="1"/>
</dbReference>
<keyword evidence="2 7" id="KW-0698">rRNA processing</keyword>
<dbReference type="PROSITE" id="PS51689">
    <property type="entry name" value="SAM_RNA_A_N6_MT"/>
    <property type="match status" value="1"/>
</dbReference>
<evidence type="ECO:0000313" key="11">
    <source>
        <dbReference type="Proteomes" id="UP000176901"/>
    </source>
</evidence>
<comment type="similarity">
    <text evidence="7">Belongs to the class I-like SAM-binding methyltransferase superfamily. rRNA adenine N(6)-methyltransferase family. RsmA subfamily.</text>
</comment>